<feature type="transmembrane region" description="Helical" evidence="8">
    <location>
        <begin position="42"/>
        <end position="62"/>
    </location>
</feature>
<evidence type="ECO:0000313" key="11">
    <source>
        <dbReference type="Proteomes" id="UP000198337"/>
    </source>
</evidence>
<name>A0ABY1SJ51_9FLAO</name>
<gene>
    <name evidence="10" type="ORF">SAMN04488009_2621</name>
</gene>
<feature type="transmembrane region" description="Helical" evidence="8">
    <location>
        <begin position="370"/>
        <end position="389"/>
    </location>
</feature>
<comment type="caution">
    <text evidence="10">The sequence shown here is derived from an EMBL/GenBank/DDBJ whole genome shotgun (WGS) entry which is preliminary data.</text>
</comment>
<evidence type="ECO:0000256" key="1">
    <source>
        <dbReference type="ARBA" id="ARBA00004141"/>
    </source>
</evidence>
<comment type="similarity">
    <text evidence="2 7">Belongs to the major facilitator superfamily. Sugar transporter (TC 2.A.1.1) family.</text>
</comment>
<evidence type="ECO:0000313" key="10">
    <source>
        <dbReference type="EMBL" id="SNR58239.1"/>
    </source>
</evidence>
<dbReference type="Gene3D" id="1.20.1250.20">
    <property type="entry name" value="MFS general substrate transporter like domains"/>
    <property type="match status" value="1"/>
</dbReference>
<dbReference type="PANTHER" id="PTHR48020:SF12">
    <property type="entry name" value="PROTON MYO-INOSITOL COTRANSPORTER"/>
    <property type="match status" value="1"/>
</dbReference>
<feature type="transmembrane region" description="Helical" evidence="8">
    <location>
        <begin position="132"/>
        <end position="150"/>
    </location>
</feature>
<feature type="domain" description="Major facilitator superfamily (MFS) profile" evidence="9">
    <location>
        <begin position="7"/>
        <end position="424"/>
    </location>
</feature>
<dbReference type="EMBL" id="FZNV01000003">
    <property type="protein sequence ID" value="SNR58239.1"/>
    <property type="molecule type" value="Genomic_DNA"/>
</dbReference>
<dbReference type="RefSeq" id="WP_089261047.1">
    <property type="nucleotide sequence ID" value="NZ_FZNV01000003.1"/>
</dbReference>
<dbReference type="PROSITE" id="PS00216">
    <property type="entry name" value="SUGAR_TRANSPORT_1"/>
    <property type="match status" value="1"/>
</dbReference>
<dbReference type="PROSITE" id="PS50850">
    <property type="entry name" value="MFS"/>
    <property type="match status" value="1"/>
</dbReference>
<feature type="transmembrane region" description="Helical" evidence="8">
    <location>
        <begin position="274"/>
        <end position="295"/>
    </location>
</feature>
<feature type="transmembrane region" description="Helical" evidence="8">
    <location>
        <begin position="74"/>
        <end position="92"/>
    </location>
</feature>
<dbReference type="PROSITE" id="PS00217">
    <property type="entry name" value="SUGAR_TRANSPORT_2"/>
    <property type="match status" value="1"/>
</dbReference>
<evidence type="ECO:0000256" key="4">
    <source>
        <dbReference type="ARBA" id="ARBA00022692"/>
    </source>
</evidence>
<dbReference type="PANTHER" id="PTHR48020">
    <property type="entry name" value="PROTON MYO-INOSITOL COTRANSPORTER"/>
    <property type="match status" value="1"/>
</dbReference>
<dbReference type="InterPro" id="IPR020846">
    <property type="entry name" value="MFS_dom"/>
</dbReference>
<feature type="transmembrane region" description="Helical" evidence="8">
    <location>
        <begin position="334"/>
        <end position="358"/>
    </location>
</feature>
<dbReference type="InterPro" id="IPR003663">
    <property type="entry name" value="Sugar/inositol_transpt"/>
</dbReference>
<feature type="transmembrane region" description="Helical" evidence="8">
    <location>
        <begin position="241"/>
        <end position="262"/>
    </location>
</feature>
<organism evidence="10 11">
    <name type="scientific">Maribacter sedimenticola</name>
    <dbReference type="NCBI Taxonomy" id="228956"/>
    <lineage>
        <taxon>Bacteria</taxon>
        <taxon>Pseudomonadati</taxon>
        <taxon>Bacteroidota</taxon>
        <taxon>Flavobacteriia</taxon>
        <taxon>Flavobacteriales</taxon>
        <taxon>Flavobacteriaceae</taxon>
        <taxon>Maribacter</taxon>
    </lineage>
</organism>
<keyword evidence="11" id="KW-1185">Reference proteome</keyword>
<dbReference type="InterPro" id="IPR036259">
    <property type="entry name" value="MFS_trans_sf"/>
</dbReference>
<evidence type="ECO:0000256" key="5">
    <source>
        <dbReference type="ARBA" id="ARBA00022989"/>
    </source>
</evidence>
<reference evidence="10 11" key="1">
    <citation type="submission" date="2017-06" db="EMBL/GenBank/DDBJ databases">
        <authorList>
            <person name="Varghese N."/>
            <person name="Submissions S."/>
        </authorList>
    </citation>
    <scope>NUCLEOTIDE SEQUENCE [LARGE SCALE GENOMIC DNA]</scope>
    <source>
        <strain evidence="10 11">DSM 19840</strain>
    </source>
</reference>
<feature type="transmembrane region" description="Helical" evidence="8">
    <location>
        <begin position="307"/>
        <end position="328"/>
    </location>
</feature>
<feature type="transmembrane region" description="Helical" evidence="8">
    <location>
        <begin position="162"/>
        <end position="183"/>
    </location>
</feature>
<evidence type="ECO:0000256" key="8">
    <source>
        <dbReference type="SAM" id="Phobius"/>
    </source>
</evidence>
<keyword evidence="3 7" id="KW-0813">Transport</keyword>
<feature type="transmembrane region" description="Helical" evidence="8">
    <location>
        <begin position="395"/>
        <end position="416"/>
    </location>
</feature>
<proteinExistence type="inferred from homology"/>
<feature type="transmembrane region" description="Helical" evidence="8">
    <location>
        <begin position="98"/>
        <end position="120"/>
    </location>
</feature>
<dbReference type="NCBIfam" id="TIGR00879">
    <property type="entry name" value="SP"/>
    <property type="match status" value="1"/>
</dbReference>
<protein>
    <submittedName>
        <fullName evidence="10">MFS transporter, sugar porter (SP) family</fullName>
    </submittedName>
</protein>
<keyword evidence="6 8" id="KW-0472">Membrane</keyword>
<evidence type="ECO:0000256" key="6">
    <source>
        <dbReference type="ARBA" id="ARBA00023136"/>
    </source>
</evidence>
<accession>A0ABY1SJ51</accession>
<dbReference type="InterPro" id="IPR005828">
    <property type="entry name" value="MFS_sugar_transport-like"/>
</dbReference>
<dbReference type="PRINTS" id="PR00171">
    <property type="entry name" value="SUGRTRNSPORT"/>
</dbReference>
<dbReference type="InterPro" id="IPR050814">
    <property type="entry name" value="Myo-inositol_Transporter"/>
</dbReference>
<dbReference type="Proteomes" id="UP000198337">
    <property type="component" value="Unassembled WGS sequence"/>
</dbReference>
<comment type="subcellular location">
    <subcellularLocation>
        <location evidence="1">Membrane</location>
        <topology evidence="1">Multi-pass membrane protein</topology>
    </subcellularLocation>
</comment>
<evidence type="ECO:0000256" key="3">
    <source>
        <dbReference type="ARBA" id="ARBA00022448"/>
    </source>
</evidence>
<dbReference type="Pfam" id="PF00083">
    <property type="entry name" value="Sugar_tr"/>
    <property type="match status" value="1"/>
</dbReference>
<evidence type="ECO:0000259" key="9">
    <source>
        <dbReference type="PROSITE" id="PS50850"/>
    </source>
</evidence>
<sequence length="438" mass="47945">MNRILVWSITVALAGFLFGFDTVVISGADKQLQALWDSSDSFHGWVVISGALWGTVLGALFAGIPTNKFGRKNTLIWIGVLFSVSAIGSALANDPITFAIFRFIGGIGVGVSTIAAPAYISEISPANSRGKLVGFYQFSLVFGILIAFLSNYMLSGLGENSWRWMVGVEGIPAIIYTLFVLTVPKSPRWLITQGRIDEARKVLKMINPDQDVDEAINLIQQDDNDTEVGESIFMKKYRFPLILAFLIAFFNQVSGINAFLYYAPRIFEEAGLGASTALLSSVGIGVTNMLFTLLGINLIDRLGRKQLMYIGSLGYIVSLSLVACAFFFEWQGMAVPIFLFVFIASHAIGQGSVIWVFISEIFPNHLRGSGQAFGSSVHWILAAAIPAAVPFLFSTIGAGTVFLFFAFMMVLQLLWVHFMMPETKGVSLEELSKKLTEK</sequence>
<dbReference type="InterPro" id="IPR005829">
    <property type="entry name" value="Sugar_transporter_CS"/>
</dbReference>
<evidence type="ECO:0000256" key="7">
    <source>
        <dbReference type="RuleBase" id="RU003346"/>
    </source>
</evidence>
<keyword evidence="5 8" id="KW-1133">Transmembrane helix</keyword>
<evidence type="ECO:0000256" key="2">
    <source>
        <dbReference type="ARBA" id="ARBA00010992"/>
    </source>
</evidence>
<keyword evidence="4 8" id="KW-0812">Transmembrane</keyword>
<dbReference type="SUPFAM" id="SSF103473">
    <property type="entry name" value="MFS general substrate transporter"/>
    <property type="match status" value="1"/>
</dbReference>